<evidence type="ECO:0000256" key="2">
    <source>
        <dbReference type="SAM" id="MobiDB-lite"/>
    </source>
</evidence>
<dbReference type="FunCoup" id="K5XWE2">
    <property type="interactions" value="115"/>
</dbReference>
<feature type="compositionally biased region" description="Polar residues" evidence="2">
    <location>
        <begin position="404"/>
        <end position="424"/>
    </location>
</feature>
<evidence type="ECO:0000259" key="3">
    <source>
        <dbReference type="SMART" id="SM01010"/>
    </source>
</evidence>
<feature type="domain" description="Association with the SNF1 complex (ASC)" evidence="3">
    <location>
        <begin position="332"/>
        <end position="651"/>
    </location>
</feature>
<evidence type="ECO:0000313" key="4">
    <source>
        <dbReference type="EMBL" id="EKM79540.1"/>
    </source>
</evidence>
<dbReference type="InterPro" id="IPR037256">
    <property type="entry name" value="ASC_dom_sf"/>
</dbReference>
<feature type="compositionally biased region" description="Low complexity" evidence="2">
    <location>
        <begin position="548"/>
        <end position="569"/>
    </location>
</feature>
<dbReference type="STRING" id="597362.K5XWE2"/>
<feature type="compositionally biased region" description="Gly residues" evidence="2">
    <location>
        <begin position="427"/>
        <end position="437"/>
    </location>
</feature>
<dbReference type="InterPro" id="IPR050827">
    <property type="entry name" value="CRP1_MDG1_kinase"/>
</dbReference>
<dbReference type="GeneID" id="18826866"/>
<dbReference type="CDD" id="cd02859">
    <property type="entry name" value="E_set_AMPKbeta_like_N"/>
    <property type="match status" value="1"/>
</dbReference>
<keyword evidence="5" id="KW-1185">Reference proteome</keyword>
<comment type="similarity">
    <text evidence="1">Belongs to the 5'-AMP-activated protein kinase beta subunit family.</text>
</comment>
<dbReference type="SMART" id="SM01010">
    <property type="entry name" value="AMPKBI"/>
    <property type="match status" value="1"/>
</dbReference>
<dbReference type="SUPFAM" id="SSF160219">
    <property type="entry name" value="AMPKBI-like"/>
    <property type="match status" value="1"/>
</dbReference>
<organism evidence="4 5">
    <name type="scientific">Agaricus bisporus var. burnettii (strain JB137-S8 / ATCC MYA-4627 / FGSC 10392)</name>
    <name type="common">White button mushroom</name>
    <dbReference type="NCBI Taxonomy" id="597362"/>
    <lineage>
        <taxon>Eukaryota</taxon>
        <taxon>Fungi</taxon>
        <taxon>Dikarya</taxon>
        <taxon>Basidiomycota</taxon>
        <taxon>Agaricomycotina</taxon>
        <taxon>Agaricomycetes</taxon>
        <taxon>Agaricomycetidae</taxon>
        <taxon>Agaricales</taxon>
        <taxon>Agaricineae</taxon>
        <taxon>Agaricaceae</taxon>
        <taxon>Agaricus</taxon>
    </lineage>
</organism>
<protein>
    <recommendedName>
        <fullName evidence="3">Association with the SNF1 complex (ASC) domain-containing protein</fullName>
    </recommendedName>
</protein>
<dbReference type="GO" id="GO:0005737">
    <property type="term" value="C:cytoplasm"/>
    <property type="evidence" value="ECO:0007669"/>
    <property type="project" value="TreeGrafter"/>
</dbReference>
<dbReference type="GO" id="GO:0019901">
    <property type="term" value="F:protein kinase binding"/>
    <property type="evidence" value="ECO:0007669"/>
    <property type="project" value="TreeGrafter"/>
</dbReference>
<dbReference type="Proteomes" id="UP000008493">
    <property type="component" value="Unassembled WGS sequence"/>
</dbReference>
<dbReference type="Pfam" id="PF04739">
    <property type="entry name" value="AMPKBI"/>
    <property type="match status" value="1"/>
</dbReference>
<feature type="compositionally biased region" description="Pro residues" evidence="2">
    <location>
        <begin position="291"/>
        <end position="302"/>
    </location>
</feature>
<dbReference type="InParanoid" id="K5XWE2"/>
<accession>K5XWE2</accession>
<dbReference type="Pfam" id="PF16561">
    <property type="entry name" value="AMPK1_CBM"/>
    <property type="match status" value="1"/>
</dbReference>
<feature type="compositionally biased region" description="Basic and acidic residues" evidence="2">
    <location>
        <begin position="456"/>
        <end position="493"/>
    </location>
</feature>
<dbReference type="AlphaFoldDB" id="K5XWE2"/>
<feature type="compositionally biased region" description="Low complexity" evidence="2">
    <location>
        <begin position="280"/>
        <end position="290"/>
    </location>
</feature>
<evidence type="ECO:0000313" key="5">
    <source>
        <dbReference type="Proteomes" id="UP000008493"/>
    </source>
</evidence>
<dbReference type="OrthoDB" id="531008at2759"/>
<name>K5XWE2_AGABU</name>
<dbReference type="eggNOG" id="KOG1616">
    <property type="taxonomic scope" value="Eukaryota"/>
</dbReference>
<feature type="compositionally biased region" description="Basic and acidic residues" evidence="2">
    <location>
        <begin position="438"/>
        <end position="448"/>
    </location>
</feature>
<feature type="region of interest" description="Disordered" evidence="2">
    <location>
        <begin position="1"/>
        <end position="130"/>
    </location>
</feature>
<proteinExistence type="inferred from homology"/>
<dbReference type="InterPro" id="IPR006828">
    <property type="entry name" value="ASC_dom"/>
</dbReference>
<feature type="region of interest" description="Disordered" evidence="2">
    <location>
        <begin position="404"/>
        <end position="585"/>
    </location>
</feature>
<dbReference type="GO" id="GO:0005634">
    <property type="term" value="C:nucleus"/>
    <property type="evidence" value="ECO:0007669"/>
    <property type="project" value="TreeGrafter"/>
</dbReference>
<feature type="compositionally biased region" description="Basic and acidic residues" evidence="2">
    <location>
        <begin position="15"/>
        <end position="29"/>
    </location>
</feature>
<feature type="region of interest" description="Disordered" evidence="2">
    <location>
        <begin position="164"/>
        <end position="189"/>
    </location>
</feature>
<dbReference type="OMA" id="WKGRQPM"/>
<dbReference type="InterPro" id="IPR014756">
    <property type="entry name" value="Ig_E-set"/>
</dbReference>
<feature type="compositionally biased region" description="Basic and acidic residues" evidence="2">
    <location>
        <begin position="513"/>
        <end position="526"/>
    </location>
</feature>
<dbReference type="RefSeq" id="XP_007330173.1">
    <property type="nucleotide sequence ID" value="XM_007330111.1"/>
</dbReference>
<dbReference type="HOGENOM" id="CLU_016059_0_0_1"/>
<reference evidence="5" key="1">
    <citation type="journal article" date="2012" name="Proc. Natl. Acad. Sci. U.S.A.">
        <title>Genome sequence of the button mushroom Agaricus bisporus reveals mechanisms governing adaptation to a humic-rich ecological niche.</title>
        <authorList>
            <person name="Morin E."/>
            <person name="Kohler A."/>
            <person name="Baker A.R."/>
            <person name="Foulongne-Oriol M."/>
            <person name="Lombard V."/>
            <person name="Nagy L.G."/>
            <person name="Ohm R.A."/>
            <person name="Patyshakuliyeva A."/>
            <person name="Brun A."/>
            <person name="Aerts A.L."/>
            <person name="Bailey A.M."/>
            <person name="Billette C."/>
            <person name="Coutinho P.M."/>
            <person name="Deakin G."/>
            <person name="Doddapaneni H."/>
            <person name="Floudas D."/>
            <person name="Grimwood J."/>
            <person name="Hilden K."/>
            <person name="Kuees U."/>
            <person name="LaButti K.M."/>
            <person name="Lapidus A."/>
            <person name="Lindquist E.A."/>
            <person name="Lucas S.M."/>
            <person name="Murat C."/>
            <person name="Riley R.W."/>
            <person name="Salamov A.A."/>
            <person name="Schmutz J."/>
            <person name="Subramanian V."/>
            <person name="Woesten H.A.B."/>
            <person name="Xu J."/>
            <person name="Eastwood D.C."/>
            <person name="Foster G.D."/>
            <person name="Sonnenberg A.S."/>
            <person name="Cullen D."/>
            <person name="de Vries R.P."/>
            <person name="Lundell T."/>
            <person name="Hibbett D.S."/>
            <person name="Henrissat B."/>
            <person name="Burton K.S."/>
            <person name="Kerrigan R.W."/>
            <person name="Challen M.P."/>
            <person name="Grigoriev I.V."/>
            <person name="Martin F."/>
        </authorList>
    </citation>
    <scope>NUCLEOTIDE SEQUENCE [LARGE SCALE GENOMIC DNA]</scope>
    <source>
        <strain evidence="5">JB137-S8 / ATCC MYA-4627 / FGSC 10392</strain>
    </source>
</reference>
<dbReference type="PANTHER" id="PTHR10343:SF84">
    <property type="entry name" value="5'-AMP-ACTIVATED PROTEIN KINASE SUBUNIT BETA-1"/>
    <property type="match status" value="1"/>
</dbReference>
<feature type="region of interest" description="Disordered" evidence="2">
    <location>
        <begin position="275"/>
        <end position="321"/>
    </location>
</feature>
<dbReference type="PANTHER" id="PTHR10343">
    <property type="entry name" value="5'-AMP-ACTIVATED PROTEIN KINASE , BETA SUBUNIT"/>
    <property type="match status" value="1"/>
</dbReference>
<dbReference type="Gene3D" id="2.60.40.10">
    <property type="entry name" value="Immunoglobulins"/>
    <property type="match status" value="1"/>
</dbReference>
<dbReference type="Gene3D" id="6.20.250.60">
    <property type="match status" value="1"/>
</dbReference>
<dbReference type="InterPro" id="IPR013783">
    <property type="entry name" value="Ig-like_fold"/>
</dbReference>
<dbReference type="SUPFAM" id="SSF81296">
    <property type="entry name" value="E set domains"/>
    <property type="match status" value="1"/>
</dbReference>
<dbReference type="GO" id="GO:0031588">
    <property type="term" value="C:nucleotide-activated protein kinase complex"/>
    <property type="evidence" value="ECO:0007669"/>
    <property type="project" value="TreeGrafter"/>
</dbReference>
<dbReference type="KEGG" id="abp:AGABI1DRAFT128686"/>
<dbReference type="EMBL" id="JH971390">
    <property type="protein sequence ID" value="EKM79540.1"/>
    <property type="molecule type" value="Genomic_DNA"/>
</dbReference>
<dbReference type="GO" id="GO:0007165">
    <property type="term" value="P:signal transduction"/>
    <property type="evidence" value="ECO:0007669"/>
    <property type="project" value="TreeGrafter"/>
</dbReference>
<gene>
    <name evidence="4" type="ORF">AGABI1DRAFT_128686</name>
</gene>
<evidence type="ECO:0000256" key="1">
    <source>
        <dbReference type="ARBA" id="ARBA00010926"/>
    </source>
</evidence>
<sequence>MGNSASSTAPPRTGRPTEPRPRSPGEKEASVGPRRRSLELPDFNRSFSRGRPRTPPKTEAINIPRAAPDAPPVQRPHNNFSSTDLIIPATHLPFPPNQRILSTSSHGAARAHRSRGGPQPMQSIYPDPASDQHLHRRHQQLALTPSSPTPFVKEIVHSTIPIGLCVDPDSRGDDDDEEENGLAQPAPVDDPALADFIPVKFTWRGGGKVVILARAGDDDWNGRQPMEREHPNSNTWVATVYLLPGTHHVRFLVDDQWRVSDEMSTAVDDQGSLANYVNVQPGGTPPSQSSPLPPPAQQPPPSRQQHHVPGQSFWSVGSSVDDDYRPQQDLVTQVIQARWTSELPPELIEAAREEEAYLTASAGQYDAAARSVHVSGFVPAPSVPPAPGMPRHLDKLIMNTRMTIPSQHSSGNSNTGSPARQSTHLPGGIGSGQGGSNGRERDRSGRREPRQHRRREGRENREKEQQRERDRRGIEDRQKREREREKESVRRDSGYPNLPPAPPPSEDGSGVGLDEKPEHSPVREGGGEEESSTNNTTPEVCPTPEPTQTPKIPTQTLSTPIPTSSSIPIPIRPGPSPLTNELRGPVSGSRAITLDMENMPALTDDASVLPVPSHVVLQHLCTSAIKNGVVAVATTTRYRKKFMTTVYYKPT</sequence>
<dbReference type="InterPro" id="IPR032640">
    <property type="entry name" value="AMPK1_CBM"/>
</dbReference>